<feature type="region of interest" description="Disordered" evidence="1">
    <location>
        <begin position="196"/>
        <end position="266"/>
    </location>
</feature>
<evidence type="ECO:0000313" key="3">
    <source>
        <dbReference type="Proteomes" id="UP000006671"/>
    </source>
</evidence>
<dbReference type="KEGG" id="ngr:NAEGRDRAFT_60102"/>
<evidence type="ECO:0000313" key="2">
    <source>
        <dbReference type="EMBL" id="EFC35312.1"/>
    </source>
</evidence>
<dbReference type="VEuPathDB" id="AmoebaDB:NAEGRDRAFT_60102"/>
<dbReference type="GeneID" id="8860196"/>
<feature type="compositionally biased region" description="Basic residues" evidence="1">
    <location>
        <begin position="207"/>
        <end position="226"/>
    </location>
</feature>
<name>D2W6J0_NAEGR</name>
<organism evidence="3">
    <name type="scientific">Naegleria gruberi</name>
    <name type="common">Amoeba</name>
    <dbReference type="NCBI Taxonomy" id="5762"/>
    <lineage>
        <taxon>Eukaryota</taxon>
        <taxon>Discoba</taxon>
        <taxon>Heterolobosea</taxon>
        <taxon>Tetramitia</taxon>
        <taxon>Eutetramitia</taxon>
        <taxon>Vahlkampfiidae</taxon>
        <taxon>Naegleria</taxon>
    </lineage>
</organism>
<feature type="region of interest" description="Disordered" evidence="1">
    <location>
        <begin position="141"/>
        <end position="162"/>
    </location>
</feature>
<gene>
    <name evidence="2" type="ORF">NAEGRDRAFT_60102</name>
</gene>
<accession>D2W6J0</accession>
<proteinExistence type="predicted"/>
<evidence type="ECO:0000256" key="1">
    <source>
        <dbReference type="SAM" id="MobiDB-lite"/>
    </source>
</evidence>
<dbReference type="Proteomes" id="UP000006671">
    <property type="component" value="Unassembled WGS sequence"/>
</dbReference>
<sequence length="266" mass="29192">MVLEKLPIHSSHHQQPSVQLNINNESTHVVVNPLKQTISIGHKSSIEDDFSHENVSLLLMNALHNQHQQHESSSSSNVLFSSTHASTSLILSNNLNALTSHHEASSSMNQHASNNTIDLNTVHHVVNQSISPISSKAISMHKSMASSSDSSTREEIPSLMIPCSGVKKSSKLEKHRPSPESTLTCNFSMHTLESFKTEQLRIQSLPKRPRGRPRKPGSIPRGRKKTVSTTDEQKQQDDSNSSDNESSSCSDDASSDQSTNSAEPNH</sequence>
<dbReference type="EMBL" id="GG739377">
    <property type="protein sequence ID" value="EFC35312.1"/>
    <property type="molecule type" value="Genomic_DNA"/>
</dbReference>
<keyword evidence="3" id="KW-1185">Reference proteome</keyword>
<feature type="compositionally biased region" description="Low complexity" evidence="1">
    <location>
        <begin position="238"/>
        <end position="258"/>
    </location>
</feature>
<protein>
    <submittedName>
        <fullName evidence="2">Predicted protein</fullName>
    </submittedName>
</protein>
<dbReference type="RefSeq" id="XP_002668056.1">
    <property type="nucleotide sequence ID" value="XM_002668010.1"/>
</dbReference>
<reference evidence="2 3" key="1">
    <citation type="journal article" date="2010" name="Cell">
        <title>The genome of Naegleria gruberi illuminates early eukaryotic versatility.</title>
        <authorList>
            <person name="Fritz-Laylin L.K."/>
            <person name="Prochnik S.E."/>
            <person name="Ginger M.L."/>
            <person name="Dacks J.B."/>
            <person name="Carpenter M.L."/>
            <person name="Field M.C."/>
            <person name="Kuo A."/>
            <person name="Paredez A."/>
            <person name="Chapman J."/>
            <person name="Pham J."/>
            <person name="Shu S."/>
            <person name="Neupane R."/>
            <person name="Cipriano M."/>
            <person name="Mancuso J."/>
            <person name="Tu H."/>
            <person name="Salamov A."/>
            <person name="Lindquist E."/>
            <person name="Shapiro H."/>
            <person name="Lucas S."/>
            <person name="Grigoriev I.V."/>
            <person name="Cande W.Z."/>
            <person name="Fulton C."/>
            <person name="Rokhsar D.S."/>
            <person name="Dawson S.C."/>
        </authorList>
    </citation>
    <scope>NUCLEOTIDE SEQUENCE [LARGE SCALE GENOMIC DNA]</scope>
    <source>
        <strain evidence="2 3">NEG-M</strain>
    </source>
</reference>
<feature type="compositionally biased region" description="Low complexity" evidence="1">
    <location>
        <begin position="141"/>
        <end position="150"/>
    </location>
</feature>
<dbReference type="AlphaFoldDB" id="D2W6J0"/>
<dbReference type="InParanoid" id="D2W6J0"/>